<dbReference type="Pfam" id="PF01483">
    <property type="entry name" value="P_proprotein"/>
    <property type="match status" value="1"/>
</dbReference>
<dbReference type="PROSITE" id="PS00138">
    <property type="entry name" value="SUBTILASE_SER"/>
    <property type="match status" value="1"/>
</dbReference>
<dbReference type="InterPro" id="IPR023828">
    <property type="entry name" value="Peptidase_S8_Ser-AS"/>
</dbReference>
<comment type="similarity">
    <text evidence="6">Belongs to the peptidase S8 family.</text>
</comment>
<keyword evidence="1 6" id="KW-0645">Protease</keyword>
<feature type="signal peptide" evidence="8">
    <location>
        <begin position="1"/>
        <end position="18"/>
    </location>
</feature>
<dbReference type="Gene3D" id="3.40.50.200">
    <property type="entry name" value="Peptidase S8/S53 domain"/>
    <property type="match status" value="2"/>
</dbReference>
<feature type="chain" id="PRO_5040370132" description="subtilisin" evidence="8">
    <location>
        <begin position="19"/>
        <end position="833"/>
    </location>
</feature>
<dbReference type="GO" id="GO:0004252">
    <property type="term" value="F:serine-type endopeptidase activity"/>
    <property type="evidence" value="ECO:0007669"/>
    <property type="project" value="UniProtKB-UniRule"/>
</dbReference>
<dbReference type="PROSITE" id="PS00137">
    <property type="entry name" value="SUBTILASE_HIS"/>
    <property type="match status" value="1"/>
</dbReference>
<keyword evidence="2 6" id="KW-0378">Hydrolase</keyword>
<evidence type="ECO:0000256" key="3">
    <source>
        <dbReference type="ARBA" id="ARBA00022825"/>
    </source>
</evidence>
<dbReference type="InterPro" id="IPR002884">
    <property type="entry name" value="P_dom"/>
</dbReference>
<dbReference type="GO" id="GO:0016020">
    <property type="term" value="C:membrane"/>
    <property type="evidence" value="ECO:0007669"/>
    <property type="project" value="TreeGrafter"/>
</dbReference>
<feature type="active site" description="Charge relay system" evidence="6">
    <location>
        <position position="225"/>
    </location>
</feature>
<dbReference type="PROSITE" id="PS51892">
    <property type="entry name" value="SUBTILASE"/>
    <property type="match status" value="1"/>
</dbReference>
<evidence type="ECO:0000256" key="7">
    <source>
        <dbReference type="SAM" id="MobiDB-lite"/>
    </source>
</evidence>
<organism evidence="10 11">
    <name type="scientific">Seminavis robusta</name>
    <dbReference type="NCBI Taxonomy" id="568900"/>
    <lineage>
        <taxon>Eukaryota</taxon>
        <taxon>Sar</taxon>
        <taxon>Stramenopiles</taxon>
        <taxon>Ochrophyta</taxon>
        <taxon>Bacillariophyta</taxon>
        <taxon>Bacillariophyceae</taxon>
        <taxon>Bacillariophycidae</taxon>
        <taxon>Naviculales</taxon>
        <taxon>Naviculaceae</taxon>
        <taxon>Seminavis</taxon>
    </lineage>
</organism>
<dbReference type="PANTHER" id="PTHR42884">
    <property type="entry name" value="PROPROTEIN CONVERTASE SUBTILISIN/KEXIN-RELATED"/>
    <property type="match status" value="1"/>
</dbReference>
<evidence type="ECO:0000256" key="1">
    <source>
        <dbReference type="ARBA" id="ARBA00022670"/>
    </source>
</evidence>
<dbReference type="InterPro" id="IPR036852">
    <property type="entry name" value="Peptidase_S8/S53_dom_sf"/>
</dbReference>
<comment type="catalytic activity">
    <reaction evidence="4">
        <text>Hydrolysis of proteins with broad specificity for peptide bonds, and a preference for a large uncharged residue in P1. Hydrolyzes peptide amides.</text>
        <dbReference type="EC" id="3.4.21.62"/>
    </reaction>
</comment>
<feature type="active site" description="Charge relay system" evidence="6">
    <location>
        <position position="185"/>
    </location>
</feature>
<sequence length="833" mass="89889">MTTLRLLLLGLLCVSTLSQEDDTNPFNYQCNILEVSGSGCSPQSWQLDNICEPTRQEGWCLDCLDCDPCRRFNFQCDDCVKAGCFWCPGDAICSSRIITQETWTRLQDESEVGSNLQPSCVSAEDWTTTPCSGISESSNATATTKDNIFSDPLFDSMEWLYNMINVQPVWEAGILGEGVRIRVNDVGGVDATHAEFDNRFDEEHSCEDYLPPAPGELPVESIREHGTAVASLALGGANNDQCAVGISPASILSACRMPKVGNPLLYATTLIIHLNFTDVSVNSWSLNACVAKQLVRRLQPDDNEKRNLQSTCPFSNEFSTSPCNVCGESLAAAGDNYAQLAPECRLSISSYCRTRFEYDVEACNDYLPLYAECFYDSILIPEERAALEIGVQQGRGGKGLIFVMSAGNERMNGDSTDGQKWVGTRYTISVGAVDKLGMHAPYSSMGAGLFITAPGGNSGHLANNIVAKVGGGCHDISAGTSFSAPVVAGVIALMLQVNSELTWRDVQGILASTSNKNDPDDDSWTTNAAGFHHSYKHGFGLIDAKKAVDAAETWNLWAPESYLTAESEPELNITIPPTDEAQSVETSLSVKAPPDSEFEVESVVAWLALDHPSRGDLNIVLTSPQGTESILHESLRPETTHLVDGTYWTLMTVRAWGESPDGDWTLSLRDDRPGNIRDTCVDIPFIFILLASPGAPNGAFVTCESIRRSASCADGQIVEPDIATLVNPISLLSPDVACCVCGGGMPPSQKSQLKDWKLVVYGRGATPAEEPEEEEESEDGSSSPGEESSTSDNGNSNENGADSSTSSSDSSIQALNKFWLHGIGLLCAFNFMR</sequence>
<comment type="caution">
    <text evidence="10">The sequence shown here is derived from an EMBL/GenBank/DDBJ whole genome shotgun (WGS) entry which is preliminary data.</text>
</comment>
<evidence type="ECO:0000313" key="11">
    <source>
        <dbReference type="Proteomes" id="UP001153069"/>
    </source>
</evidence>
<accession>A0A9N8DFG9</accession>
<dbReference type="OrthoDB" id="44525at2759"/>
<dbReference type="PROSITE" id="PS51829">
    <property type="entry name" value="P_HOMO_B"/>
    <property type="match status" value="1"/>
</dbReference>
<gene>
    <name evidence="10" type="ORF">SEMRO_44_G026480.1</name>
</gene>
<dbReference type="Gene3D" id="2.60.120.260">
    <property type="entry name" value="Galactose-binding domain-like"/>
    <property type="match status" value="1"/>
</dbReference>
<evidence type="ECO:0000313" key="10">
    <source>
        <dbReference type="EMBL" id="CAB9498724.1"/>
    </source>
</evidence>
<dbReference type="InterPro" id="IPR022398">
    <property type="entry name" value="Peptidase_S8_His-AS"/>
</dbReference>
<dbReference type="GO" id="GO:0012505">
    <property type="term" value="C:endomembrane system"/>
    <property type="evidence" value="ECO:0007669"/>
    <property type="project" value="UniProtKB-ARBA"/>
</dbReference>
<dbReference type="Proteomes" id="UP001153069">
    <property type="component" value="Unassembled WGS sequence"/>
</dbReference>
<evidence type="ECO:0000256" key="8">
    <source>
        <dbReference type="SAM" id="SignalP"/>
    </source>
</evidence>
<dbReference type="PANTHER" id="PTHR42884:SF14">
    <property type="entry name" value="NEUROENDOCRINE CONVERTASE 1"/>
    <property type="match status" value="1"/>
</dbReference>
<dbReference type="SUPFAM" id="SSF52743">
    <property type="entry name" value="Subtilisin-like"/>
    <property type="match status" value="1"/>
</dbReference>
<dbReference type="GO" id="GO:0016485">
    <property type="term" value="P:protein processing"/>
    <property type="evidence" value="ECO:0007669"/>
    <property type="project" value="TreeGrafter"/>
</dbReference>
<dbReference type="InterPro" id="IPR008979">
    <property type="entry name" value="Galactose-bd-like_sf"/>
</dbReference>
<dbReference type="EMBL" id="CAICTM010000044">
    <property type="protein sequence ID" value="CAB9498724.1"/>
    <property type="molecule type" value="Genomic_DNA"/>
</dbReference>
<reference evidence="10" key="1">
    <citation type="submission" date="2020-06" db="EMBL/GenBank/DDBJ databases">
        <authorList>
            <consortium name="Plant Systems Biology data submission"/>
        </authorList>
    </citation>
    <scope>NUCLEOTIDE SEQUENCE</scope>
    <source>
        <strain evidence="10">D6</strain>
    </source>
</reference>
<evidence type="ECO:0000256" key="4">
    <source>
        <dbReference type="ARBA" id="ARBA00023529"/>
    </source>
</evidence>
<evidence type="ECO:0000256" key="2">
    <source>
        <dbReference type="ARBA" id="ARBA00022801"/>
    </source>
</evidence>
<dbReference type="AlphaFoldDB" id="A0A9N8DFG9"/>
<dbReference type="InterPro" id="IPR000209">
    <property type="entry name" value="Peptidase_S8/S53_dom"/>
</dbReference>
<feature type="region of interest" description="Disordered" evidence="7">
    <location>
        <begin position="765"/>
        <end position="809"/>
    </location>
</feature>
<dbReference type="SUPFAM" id="SSF49785">
    <property type="entry name" value="Galactose-binding domain-like"/>
    <property type="match status" value="1"/>
</dbReference>
<proteinExistence type="inferred from homology"/>
<evidence type="ECO:0000256" key="5">
    <source>
        <dbReference type="ARBA" id="ARBA00023619"/>
    </source>
</evidence>
<feature type="compositionally biased region" description="Acidic residues" evidence="7">
    <location>
        <begin position="769"/>
        <end position="779"/>
    </location>
</feature>
<feature type="compositionally biased region" description="Low complexity" evidence="7">
    <location>
        <begin position="780"/>
        <end position="792"/>
    </location>
</feature>
<keyword evidence="3 6" id="KW-0720">Serine protease</keyword>
<evidence type="ECO:0000256" key="6">
    <source>
        <dbReference type="PROSITE-ProRule" id="PRU01240"/>
    </source>
</evidence>
<dbReference type="GO" id="GO:0005737">
    <property type="term" value="C:cytoplasm"/>
    <property type="evidence" value="ECO:0007669"/>
    <property type="project" value="UniProtKB-ARBA"/>
</dbReference>
<feature type="active site" description="Charge relay system" evidence="6">
    <location>
        <position position="481"/>
    </location>
</feature>
<dbReference type="EC" id="3.4.21.62" evidence="5"/>
<keyword evidence="8" id="KW-0732">Signal</keyword>
<feature type="domain" description="P/Homo B" evidence="9">
    <location>
        <begin position="557"/>
        <end position="693"/>
    </location>
</feature>
<protein>
    <recommendedName>
        <fullName evidence="5">subtilisin</fullName>
        <ecNumber evidence="5">3.4.21.62</ecNumber>
    </recommendedName>
</protein>
<evidence type="ECO:0000259" key="9">
    <source>
        <dbReference type="PROSITE" id="PS51829"/>
    </source>
</evidence>
<dbReference type="Pfam" id="PF00082">
    <property type="entry name" value="Peptidase_S8"/>
    <property type="match status" value="2"/>
</dbReference>
<name>A0A9N8DFG9_9STRA</name>
<keyword evidence="11" id="KW-1185">Reference proteome</keyword>